<evidence type="ECO:0000313" key="10">
    <source>
        <dbReference type="EMBL" id="MDO3676508.1"/>
    </source>
</evidence>
<dbReference type="PROSITE" id="PS51257">
    <property type="entry name" value="PROKAR_LIPOPROTEIN"/>
    <property type="match status" value="1"/>
</dbReference>
<gene>
    <name evidence="10" type="ORF">Q3C12_05800</name>
</gene>
<accession>A0ABT8V4Z7</accession>
<keyword evidence="7" id="KW-0449">Lipoprotein</keyword>
<evidence type="ECO:0000256" key="4">
    <source>
        <dbReference type="ARBA" id="ARBA00022729"/>
    </source>
</evidence>
<dbReference type="RefSeq" id="WP_302877533.1">
    <property type="nucleotide sequence ID" value="NZ_JAUMKJ010000005.1"/>
</dbReference>
<comment type="caution">
    <text evidence="10">The sequence shown here is derived from an EMBL/GenBank/DDBJ whole genome shotgun (WGS) entry which is preliminary data.</text>
</comment>
<name>A0ABT8V4Z7_9BACL</name>
<sequence length="403" mass="45040">MRRKLSRMCLIALVLAFVTGCWSRRELNELAIVTGIGIDKVGNEYLLSMQVLNMGQAGSEGSGGGSGGGSGLPVTTQYMKAGSVFEGIRRLTTVLPRKLYFAHIRALVFSEELAREGLRDILDLFVRDHEIRPDFFLIVTKGVEARQVMSLVLPIEQSPATSMLKSLEISEKNWDPSVAITLDEYITDLMKEGKEGVITGLEINGTPEQGQTEDNLKSVTPSAFFRFSSIGIFKNDKLVGWLNEEESRGFSYITDRVDATVSEVPCDSGGKATVEILRSKSSLKGSAHRGKPLITVEIEAEGNIGEISCREDVSKPETIYAFERRTEQKIDGYIKQAVRKARQSGRSDIFGFGEAIHRYDPRNWKRLKDDWDRHFMSAKVETRIDVKLRRTGKVGQSFIDKMK</sequence>
<dbReference type="Pfam" id="PF05504">
    <property type="entry name" value="Spore_GerAC"/>
    <property type="match status" value="1"/>
</dbReference>
<evidence type="ECO:0000256" key="2">
    <source>
        <dbReference type="ARBA" id="ARBA00007886"/>
    </source>
</evidence>
<comment type="subcellular location">
    <subcellularLocation>
        <location evidence="1">Membrane</location>
        <topology evidence="1">Lipid-anchor</topology>
    </subcellularLocation>
</comment>
<dbReference type="Pfam" id="PF25198">
    <property type="entry name" value="Spore_GerAC_N"/>
    <property type="match status" value="1"/>
</dbReference>
<dbReference type="PANTHER" id="PTHR35789">
    <property type="entry name" value="SPORE GERMINATION PROTEIN B3"/>
    <property type="match status" value="1"/>
</dbReference>
<evidence type="ECO:0000256" key="1">
    <source>
        <dbReference type="ARBA" id="ARBA00004635"/>
    </source>
</evidence>
<feature type="domain" description="Spore germination protein N-terminal" evidence="9">
    <location>
        <begin position="24"/>
        <end position="202"/>
    </location>
</feature>
<dbReference type="InterPro" id="IPR008844">
    <property type="entry name" value="Spore_GerAC-like"/>
</dbReference>
<evidence type="ECO:0000256" key="6">
    <source>
        <dbReference type="ARBA" id="ARBA00023139"/>
    </source>
</evidence>
<keyword evidence="3" id="KW-0309">Germination</keyword>
<feature type="domain" description="Spore germination GerAC-like C-terminal" evidence="8">
    <location>
        <begin position="230"/>
        <end position="392"/>
    </location>
</feature>
<evidence type="ECO:0000256" key="7">
    <source>
        <dbReference type="ARBA" id="ARBA00023288"/>
    </source>
</evidence>
<comment type="similarity">
    <text evidence="2">Belongs to the GerABKC lipoprotein family.</text>
</comment>
<dbReference type="InterPro" id="IPR046953">
    <property type="entry name" value="Spore_GerAC-like_C"/>
</dbReference>
<dbReference type="EMBL" id="JAUMKJ010000005">
    <property type="protein sequence ID" value="MDO3676508.1"/>
    <property type="molecule type" value="Genomic_DNA"/>
</dbReference>
<keyword evidence="5" id="KW-0472">Membrane</keyword>
<keyword evidence="6" id="KW-0564">Palmitate</keyword>
<keyword evidence="11" id="KW-1185">Reference proteome</keyword>
<evidence type="ECO:0000256" key="5">
    <source>
        <dbReference type="ARBA" id="ARBA00023136"/>
    </source>
</evidence>
<dbReference type="InterPro" id="IPR038501">
    <property type="entry name" value="Spore_GerAC_C_sf"/>
</dbReference>
<evidence type="ECO:0000256" key="3">
    <source>
        <dbReference type="ARBA" id="ARBA00022544"/>
    </source>
</evidence>
<organism evidence="10 11">
    <name type="scientific">Paenibacillus ehimensis</name>
    <dbReference type="NCBI Taxonomy" id="79264"/>
    <lineage>
        <taxon>Bacteria</taxon>
        <taxon>Bacillati</taxon>
        <taxon>Bacillota</taxon>
        <taxon>Bacilli</taxon>
        <taxon>Bacillales</taxon>
        <taxon>Paenibacillaceae</taxon>
        <taxon>Paenibacillus</taxon>
    </lineage>
</organism>
<proteinExistence type="inferred from homology"/>
<dbReference type="Gene3D" id="3.30.300.210">
    <property type="entry name" value="Nutrient germinant receptor protein C, domain 3"/>
    <property type="match status" value="1"/>
</dbReference>
<dbReference type="PANTHER" id="PTHR35789:SF1">
    <property type="entry name" value="SPORE GERMINATION PROTEIN B3"/>
    <property type="match status" value="1"/>
</dbReference>
<reference evidence="10" key="1">
    <citation type="submission" date="2023-07" db="EMBL/GenBank/DDBJ databases">
        <authorList>
            <person name="Aktuganov G."/>
            <person name="Boyko T."/>
            <person name="Delegan Y."/>
            <person name="Galimzianova N."/>
            <person name="Gilvanova E."/>
            <person name="Korobov V."/>
            <person name="Kuzmina L."/>
            <person name="Melentiev A."/>
            <person name="Milman P."/>
            <person name="Ryabova A."/>
            <person name="Stupak E."/>
            <person name="Yasakov T."/>
            <person name="Zharikova N."/>
            <person name="Zhurenko E."/>
        </authorList>
    </citation>
    <scope>NUCLEOTIDE SEQUENCE</scope>
    <source>
        <strain evidence="10">IB-739</strain>
    </source>
</reference>
<dbReference type="InterPro" id="IPR057336">
    <property type="entry name" value="GerAC_N"/>
</dbReference>
<protein>
    <submittedName>
        <fullName evidence="10">Ger(X)C family spore germination protein</fullName>
    </submittedName>
</protein>
<dbReference type="Proteomes" id="UP001168883">
    <property type="component" value="Unassembled WGS sequence"/>
</dbReference>
<keyword evidence="4" id="KW-0732">Signal</keyword>
<evidence type="ECO:0000313" key="11">
    <source>
        <dbReference type="Proteomes" id="UP001168883"/>
    </source>
</evidence>
<evidence type="ECO:0000259" key="9">
    <source>
        <dbReference type="Pfam" id="PF25198"/>
    </source>
</evidence>
<evidence type="ECO:0000259" key="8">
    <source>
        <dbReference type="Pfam" id="PF05504"/>
    </source>
</evidence>
<dbReference type="NCBIfam" id="TIGR02887">
    <property type="entry name" value="spore_ger_x_C"/>
    <property type="match status" value="1"/>
</dbReference>